<organism evidence="3 4">
    <name type="scientific">Faecalibacterium prausnitzii</name>
    <dbReference type="NCBI Taxonomy" id="853"/>
    <lineage>
        <taxon>Bacteria</taxon>
        <taxon>Bacillati</taxon>
        <taxon>Bacillota</taxon>
        <taxon>Clostridia</taxon>
        <taxon>Eubacteriales</taxon>
        <taxon>Oscillospiraceae</taxon>
        <taxon>Faecalibacterium</taxon>
    </lineage>
</organism>
<accession>A0A6A8KQC8</accession>
<dbReference type="AlphaFoldDB" id="A0A6A8KQC8"/>
<dbReference type="InterPro" id="IPR004919">
    <property type="entry name" value="GmrSD_N"/>
</dbReference>
<dbReference type="EMBL" id="WKQE01000012">
    <property type="protein sequence ID" value="MSC80931.1"/>
    <property type="molecule type" value="Genomic_DNA"/>
</dbReference>
<evidence type="ECO:0000259" key="2">
    <source>
        <dbReference type="Pfam" id="PF03235"/>
    </source>
</evidence>
<dbReference type="RefSeq" id="WP_154252375.1">
    <property type="nucleotide sequence ID" value="NZ_WKPZ01000013.1"/>
</dbReference>
<dbReference type="PANTHER" id="PTHR39639">
    <property type="entry name" value="CHROMOSOME 16, WHOLE GENOME SHOTGUN SEQUENCE"/>
    <property type="match status" value="1"/>
</dbReference>
<name>A0A6A8KQC8_9FIRM</name>
<proteinExistence type="predicted"/>
<dbReference type="Proteomes" id="UP000477010">
    <property type="component" value="Unassembled WGS sequence"/>
</dbReference>
<evidence type="ECO:0000313" key="4">
    <source>
        <dbReference type="Proteomes" id="UP000477010"/>
    </source>
</evidence>
<sequence>MSDMYEQLKMDTEDPMPEDKFDSSEPYNEQEEDISGLDKLDISSMAVSGADWTADTIVNQIHKGNILLSPHFQRRDAWNAKMKSRFIESLFLGLPIPQIILAEKKDKKGTYIVIDGKQRLLSLQQFVEGDEDGKKLKLVGLEVKEHLNKMTYEDIQGSEYCDEIDAFNNQTIRTVVIKNWPSVEVLYLLFLRLNTGSVKLSPQELRQALYPGEFINYVNDISSTCTELKQMLNIKKPDFRMRDVEILIRYFAFAVFAKDYSGSMQQFLDDTCNELNKVWDNRCTEIENHYEQFQMAAQMTFNIFGKDAFHKFKAGNYENKINRAVADIMLFYFSNPDIRMAVPGHEEQIKSRFEILSTRRVEFLSAIETTTKSMQSVKERFNTWANALSEELGVKVESPYSEN</sequence>
<gene>
    <name evidence="3" type="ORF">GKD85_08865</name>
</gene>
<protein>
    <submittedName>
        <fullName evidence="3">DUF262 domain-containing protein</fullName>
    </submittedName>
</protein>
<feature type="compositionally biased region" description="Basic and acidic residues" evidence="1">
    <location>
        <begin position="1"/>
        <end position="23"/>
    </location>
</feature>
<dbReference type="PANTHER" id="PTHR39639:SF1">
    <property type="entry name" value="DUF262 DOMAIN-CONTAINING PROTEIN"/>
    <property type="match status" value="1"/>
</dbReference>
<reference evidence="3 4" key="1">
    <citation type="journal article" date="2019" name="Nat. Med.">
        <title>A library of human gut bacterial isolates paired with longitudinal multiomics data enables mechanistic microbiome research.</title>
        <authorList>
            <person name="Poyet M."/>
            <person name="Groussin M."/>
            <person name="Gibbons S.M."/>
            <person name="Avila-Pacheco J."/>
            <person name="Jiang X."/>
            <person name="Kearney S.M."/>
            <person name="Perrotta A.R."/>
            <person name="Berdy B."/>
            <person name="Zhao S."/>
            <person name="Lieberman T.D."/>
            <person name="Swanson P.K."/>
            <person name="Smith M."/>
            <person name="Roesemann S."/>
            <person name="Alexander J.E."/>
            <person name="Rich S.A."/>
            <person name="Livny J."/>
            <person name="Vlamakis H."/>
            <person name="Clish C."/>
            <person name="Bullock K."/>
            <person name="Deik A."/>
            <person name="Scott J."/>
            <person name="Pierce K.A."/>
            <person name="Xavier R.J."/>
            <person name="Alm E.J."/>
        </authorList>
    </citation>
    <scope>NUCLEOTIDE SEQUENCE [LARGE SCALE GENOMIC DNA]</scope>
    <source>
        <strain evidence="3 4">BIOML-B9</strain>
    </source>
</reference>
<dbReference type="Pfam" id="PF03235">
    <property type="entry name" value="GmrSD_N"/>
    <property type="match status" value="1"/>
</dbReference>
<evidence type="ECO:0000256" key="1">
    <source>
        <dbReference type="SAM" id="MobiDB-lite"/>
    </source>
</evidence>
<feature type="region of interest" description="Disordered" evidence="1">
    <location>
        <begin position="1"/>
        <end position="34"/>
    </location>
</feature>
<feature type="domain" description="GmrSD restriction endonucleases N-terminal" evidence="2">
    <location>
        <begin position="57"/>
        <end position="210"/>
    </location>
</feature>
<comment type="caution">
    <text evidence="3">The sequence shown here is derived from an EMBL/GenBank/DDBJ whole genome shotgun (WGS) entry which is preliminary data.</text>
</comment>
<evidence type="ECO:0000313" key="3">
    <source>
        <dbReference type="EMBL" id="MSC80931.1"/>
    </source>
</evidence>